<feature type="domain" description="Fatty acyl-CoA reductase C-terminal" evidence="11">
    <location>
        <begin position="371"/>
        <end position="463"/>
    </location>
</feature>
<sequence length="501" mass="57066">MDKTNIEINEKLNQSDSIEEFYSATVILLTGATGFVGKGLLEKLLRVCPRIAAIFILLRPKKNQTIEERFKKLIDDPVFEFIKEKHGSSIFSKLHPVEGDVNLPDLGLSLVDRIMLIEKVNIVFHVAATVTFTQPLDVSVNTNTKGTSRVVDLCKELKHVISFIHVSTAYSNANLSEIEEKVYTTSWEPSAVTDICDKQDKISIALLEESILKIHPNTYTFTKNLAEQIVFSDSKSFPTAIVRPSIIGASLEQPCPGWVDNLYGVTAVGLQVGKGNIKVLPAKKDARLDLVPVDYVVDTILCAAWHVTIHRDAEVKVYNCTSNARPLSWNHLSNIYLECSIEKPANDILWYPYCKVVESKFVYDILNIFLNVFPAYVMDIVLKLRCKKPIMMKINKRFNELVTMLTYFTMREWTFHRDNVCKMAEDIKVLKDSNKLKLDLRDMDWKKYITNYQIGGLKFILKEKSDPVNAAQRLSLFYWIHNITQISGVVVLLAIVTYIIY</sequence>
<comment type="subcellular location">
    <subcellularLocation>
        <location evidence="1">Membrane</location>
        <topology evidence="1">Multi-pass membrane protein</topology>
    </subcellularLocation>
</comment>
<dbReference type="EMBL" id="JAWNGG020000264">
    <property type="protein sequence ID" value="KAK9295406.1"/>
    <property type="molecule type" value="Genomic_DNA"/>
</dbReference>
<evidence type="ECO:0000256" key="5">
    <source>
        <dbReference type="ARBA" id="ARBA00022857"/>
    </source>
</evidence>
<dbReference type="CDD" id="cd05236">
    <property type="entry name" value="FAR-N_SDR_e"/>
    <property type="match status" value="1"/>
</dbReference>
<dbReference type="InterPro" id="IPR026055">
    <property type="entry name" value="FAR"/>
</dbReference>
<dbReference type="GO" id="GO:0035336">
    <property type="term" value="P:long-chain fatty-acyl-CoA metabolic process"/>
    <property type="evidence" value="ECO:0007669"/>
    <property type="project" value="TreeGrafter"/>
</dbReference>
<keyword evidence="4 10" id="KW-0812">Transmembrane</keyword>
<dbReference type="EC" id="1.2.1.84" evidence="10"/>
<comment type="similarity">
    <text evidence="2 10">Belongs to the fatty acyl-CoA reductase family.</text>
</comment>
<evidence type="ECO:0000256" key="10">
    <source>
        <dbReference type="RuleBase" id="RU363097"/>
    </source>
</evidence>
<evidence type="ECO:0000313" key="14">
    <source>
        <dbReference type="Proteomes" id="UP001432146"/>
    </source>
</evidence>
<evidence type="ECO:0000313" key="13">
    <source>
        <dbReference type="EMBL" id="KAK9295406.1"/>
    </source>
</evidence>
<dbReference type="Gene3D" id="3.40.50.720">
    <property type="entry name" value="NAD(P)-binding Rossmann-like Domain"/>
    <property type="match status" value="1"/>
</dbReference>
<evidence type="ECO:0000256" key="3">
    <source>
        <dbReference type="ARBA" id="ARBA00022516"/>
    </source>
</evidence>
<evidence type="ECO:0000256" key="4">
    <source>
        <dbReference type="ARBA" id="ARBA00022692"/>
    </source>
</evidence>
<evidence type="ECO:0000259" key="12">
    <source>
        <dbReference type="Pfam" id="PF07993"/>
    </source>
</evidence>
<evidence type="ECO:0000259" key="11">
    <source>
        <dbReference type="Pfam" id="PF03015"/>
    </source>
</evidence>
<evidence type="ECO:0000256" key="7">
    <source>
        <dbReference type="ARBA" id="ARBA00023098"/>
    </source>
</evidence>
<keyword evidence="7 10" id="KW-0443">Lipid metabolism</keyword>
<dbReference type="Pfam" id="PF07993">
    <property type="entry name" value="NAD_binding_4"/>
    <property type="match status" value="1"/>
</dbReference>
<dbReference type="FunFam" id="3.40.50.720:FF:000143">
    <property type="entry name" value="Fatty acyl-CoA reductase"/>
    <property type="match status" value="1"/>
</dbReference>
<gene>
    <name evidence="13" type="ORF">QLX08_010261</name>
</gene>
<dbReference type="GO" id="GO:0102965">
    <property type="term" value="F:alcohol-forming long-chain fatty acyl-CoA reductase activity"/>
    <property type="evidence" value="ECO:0007669"/>
    <property type="project" value="UniProtKB-EC"/>
</dbReference>
<dbReference type="GO" id="GO:0005777">
    <property type="term" value="C:peroxisome"/>
    <property type="evidence" value="ECO:0007669"/>
    <property type="project" value="TreeGrafter"/>
</dbReference>
<protein>
    <recommendedName>
        <fullName evidence="10">Fatty acyl-CoA reductase</fullName>
        <ecNumber evidence="10">1.2.1.84</ecNumber>
    </recommendedName>
</protein>
<dbReference type="InterPro" id="IPR033640">
    <property type="entry name" value="FAR_C"/>
</dbReference>
<evidence type="ECO:0000256" key="8">
    <source>
        <dbReference type="ARBA" id="ARBA00023136"/>
    </source>
</evidence>
<keyword evidence="14" id="KW-1185">Reference proteome</keyword>
<proteinExistence type="inferred from homology"/>
<dbReference type="InterPro" id="IPR036291">
    <property type="entry name" value="NAD(P)-bd_dom_sf"/>
</dbReference>
<keyword evidence="8 10" id="KW-0472">Membrane</keyword>
<dbReference type="CDD" id="cd09071">
    <property type="entry name" value="FAR_C"/>
    <property type="match status" value="1"/>
</dbReference>
<dbReference type="PANTHER" id="PTHR11011:SF107">
    <property type="entry name" value="FATTY ACYL-COA REDUCTASE"/>
    <property type="match status" value="1"/>
</dbReference>
<name>A0AAW0ZEU7_9HYME</name>
<evidence type="ECO:0000256" key="9">
    <source>
        <dbReference type="ARBA" id="ARBA00052530"/>
    </source>
</evidence>
<feature type="domain" description="Thioester reductase (TE)" evidence="12">
    <location>
        <begin position="29"/>
        <end position="300"/>
    </location>
</feature>
<evidence type="ECO:0000256" key="1">
    <source>
        <dbReference type="ARBA" id="ARBA00004141"/>
    </source>
</evidence>
<dbReference type="PANTHER" id="PTHR11011">
    <property type="entry name" value="MALE STERILITY PROTEIN 2-RELATED"/>
    <property type="match status" value="1"/>
</dbReference>
<dbReference type="InterPro" id="IPR013120">
    <property type="entry name" value="FAR_NAD-bd"/>
</dbReference>
<comment type="function">
    <text evidence="10">Catalyzes the reduction of fatty acyl-CoA to fatty alcohols.</text>
</comment>
<reference evidence="13 14" key="1">
    <citation type="submission" date="2024-05" db="EMBL/GenBank/DDBJ databases">
        <title>The nuclear and mitochondrial genome assemblies of Tetragonisca angustula (Apidae: Meliponini), a tiny yet remarkable pollinator in the Neotropics.</title>
        <authorList>
            <person name="Ferrari R."/>
            <person name="Ricardo P.C."/>
            <person name="Dias F.C."/>
            <person name="Araujo N.S."/>
            <person name="Soares D.O."/>
            <person name="Zhou Q.-S."/>
            <person name="Zhu C.-D."/>
            <person name="Coutinho L."/>
            <person name="Airas M.C."/>
            <person name="Batista T.M."/>
        </authorList>
    </citation>
    <scope>NUCLEOTIDE SEQUENCE [LARGE SCALE GENOMIC DNA]</scope>
    <source>
        <strain evidence="13">ASF017062</strain>
        <tissue evidence="13">Abdomen</tissue>
    </source>
</reference>
<dbReference type="GO" id="GO:0080019">
    <property type="term" value="F:alcohol-forming very long-chain fatty acyl-CoA reductase activity"/>
    <property type="evidence" value="ECO:0007669"/>
    <property type="project" value="InterPro"/>
</dbReference>
<accession>A0AAW0ZEU7</accession>
<dbReference type="SUPFAM" id="SSF51735">
    <property type="entry name" value="NAD(P)-binding Rossmann-fold domains"/>
    <property type="match status" value="1"/>
</dbReference>
<dbReference type="AlphaFoldDB" id="A0AAW0ZEU7"/>
<organism evidence="13 14">
    <name type="scientific">Tetragonisca angustula</name>
    <dbReference type="NCBI Taxonomy" id="166442"/>
    <lineage>
        <taxon>Eukaryota</taxon>
        <taxon>Metazoa</taxon>
        <taxon>Ecdysozoa</taxon>
        <taxon>Arthropoda</taxon>
        <taxon>Hexapoda</taxon>
        <taxon>Insecta</taxon>
        <taxon>Pterygota</taxon>
        <taxon>Neoptera</taxon>
        <taxon>Endopterygota</taxon>
        <taxon>Hymenoptera</taxon>
        <taxon>Apocrita</taxon>
        <taxon>Aculeata</taxon>
        <taxon>Apoidea</taxon>
        <taxon>Anthophila</taxon>
        <taxon>Apidae</taxon>
        <taxon>Tetragonisca</taxon>
    </lineage>
</organism>
<dbReference type="Proteomes" id="UP001432146">
    <property type="component" value="Unassembled WGS sequence"/>
</dbReference>
<dbReference type="Pfam" id="PF03015">
    <property type="entry name" value="Sterile"/>
    <property type="match status" value="1"/>
</dbReference>
<evidence type="ECO:0000256" key="2">
    <source>
        <dbReference type="ARBA" id="ARBA00005928"/>
    </source>
</evidence>
<keyword evidence="5 10" id="KW-0521">NADP</keyword>
<dbReference type="GO" id="GO:0016020">
    <property type="term" value="C:membrane"/>
    <property type="evidence" value="ECO:0007669"/>
    <property type="project" value="UniProtKB-SubCell"/>
</dbReference>
<evidence type="ECO:0000256" key="6">
    <source>
        <dbReference type="ARBA" id="ARBA00022989"/>
    </source>
</evidence>
<keyword evidence="10" id="KW-0560">Oxidoreductase</keyword>
<feature type="transmembrane region" description="Helical" evidence="10">
    <location>
        <begin position="476"/>
        <end position="500"/>
    </location>
</feature>
<comment type="catalytic activity">
    <reaction evidence="9 10">
        <text>a long-chain fatty acyl-CoA + 2 NADPH + 2 H(+) = a long-chain primary fatty alcohol + 2 NADP(+) + CoA</text>
        <dbReference type="Rhea" id="RHEA:52716"/>
        <dbReference type="ChEBI" id="CHEBI:15378"/>
        <dbReference type="ChEBI" id="CHEBI:57287"/>
        <dbReference type="ChEBI" id="CHEBI:57783"/>
        <dbReference type="ChEBI" id="CHEBI:58349"/>
        <dbReference type="ChEBI" id="CHEBI:77396"/>
        <dbReference type="ChEBI" id="CHEBI:83139"/>
        <dbReference type="EC" id="1.2.1.84"/>
    </reaction>
</comment>
<comment type="caution">
    <text evidence="13">The sequence shown here is derived from an EMBL/GenBank/DDBJ whole genome shotgun (WGS) entry which is preliminary data.</text>
</comment>
<keyword evidence="6 10" id="KW-1133">Transmembrane helix</keyword>
<keyword evidence="3 10" id="KW-0444">Lipid biosynthesis</keyword>